<feature type="region of interest" description="Disordered" evidence="1">
    <location>
        <begin position="88"/>
        <end position="116"/>
    </location>
</feature>
<protein>
    <submittedName>
        <fullName evidence="2">Uncharacterized protein</fullName>
    </submittedName>
</protein>
<gene>
    <name evidence="2" type="ORF">SLS53_001460</name>
</gene>
<dbReference type="EMBL" id="JAJSPL020000003">
    <property type="protein sequence ID" value="KAK7748205.1"/>
    <property type="molecule type" value="Genomic_DNA"/>
</dbReference>
<feature type="compositionally biased region" description="Polar residues" evidence="1">
    <location>
        <begin position="88"/>
        <end position="113"/>
    </location>
</feature>
<reference evidence="2 3" key="1">
    <citation type="journal article" date="2023" name="PLoS ONE">
        <title>Cytospora paraplurivora sp. nov. isolated from orchards with fruit tree decline syndrome in Ontario, Canada.</title>
        <authorList>
            <person name="Ilyukhin E."/>
            <person name="Nguyen H.D.T."/>
            <person name="Castle A.J."/>
            <person name="Ellouze W."/>
        </authorList>
    </citation>
    <scope>NUCLEOTIDE SEQUENCE [LARGE SCALE GENOMIC DNA]</scope>
    <source>
        <strain evidence="2 3">FDS-564</strain>
    </source>
</reference>
<proteinExistence type="predicted"/>
<evidence type="ECO:0000256" key="1">
    <source>
        <dbReference type="SAM" id="MobiDB-lite"/>
    </source>
</evidence>
<dbReference type="Proteomes" id="UP001320245">
    <property type="component" value="Unassembled WGS sequence"/>
</dbReference>
<evidence type="ECO:0000313" key="3">
    <source>
        <dbReference type="Proteomes" id="UP001320245"/>
    </source>
</evidence>
<accession>A0AAN9YMW8</accession>
<dbReference type="AlphaFoldDB" id="A0AAN9YMW8"/>
<evidence type="ECO:0000313" key="2">
    <source>
        <dbReference type="EMBL" id="KAK7748205.1"/>
    </source>
</evidence>
<comment type="caution">
    <text evidence="2">The sequence shown here is derived from an EMBL/GenBank/DDBJ whole genome shotgun (WGS) entry which is preliminary data.</text>
</comment>
<sequence>MSLDDANTQLDLGCDHKKTVCCHCRPDIFNGQTPGGVGFCYSPSAPNSANFTPVDNTNQSYADWNRAMRAGGGHSGYLITNAYQTPEIASTASSGPGRSGAQPIQEQPGQTTPMRDPVAQLSAYGTIVAGYAGLPRSPTSVGSNV</sequence>
<keyword evidence="3" id="KW-1185">Reference proteome</keyword>
<name>A0AAN9YMW8_9PEZI</name>
<organism evidence="2 3">
    <name type="scientific">Cytospora paraplurivora</name>
    <dbReference type="NCBI Taxonomy" id="2898453"/>
    <lineage>
        <taxon>Eukaryota</taxon>
        <taxon>Fungi</taxon>
        <taxon>Dikarya</taxon>
        <taxon>Ascomycota</taxon>
        <taxon>Pezizomycotina</taxon>
        <taxon>Sordariomycetes</taxon>
        <taxon>Sordariomycetidae</taxon>
        <taxon>Diaporthales</taxon>
        <taxon>Cytosporaceae</taxon>
        <taxon>Cytospora</taxon>
    </lineage>
</organism>